<evidence type="ECO:0000313" key="2">
    <source>
        <dbReference type="EMBL" id="RFZ76550.1"/>
    </source>
</evidence>
<dbReference type="InterPro" id="IPR036514">
    <property type="entry name" value="SGNH_hydro_sf"/>
</dbReference>
<evidence type="ECO:0000313" key="3">
    <source>
        <dbReference type="Proteomes" id="UP000260680"/>
    </source>
</evidence>
<keyword evidence="1" id="KW-1133">Transmembrane helix</keyword>
<reference evidence="2 3" key="1">
    <citation type="submission" date="2018-07" db="EMBL/GenBank/DDBJ databases">
        <title>New species, Clostridium PI-S10-A1B.</title>
        <authorList>
            <person name="Krishna G."/>
            <person name="Summeta K."/>
            <person name="Shikha S."/>
            <person name="Prabhu P.B."/>
            <person name="Suresh K."/>
        </authorList>
    </citation>
    <scope>NUCLEOTIDE SEQUENCE [LARGE SCALE GENOMIC DNA]</scope>
    <source>
        <strain evidence="2 3">PI-S10-A1B</strain>
    </source>
</reference>
<dbReference type="RefSeq" id="WP_117419324.1">
    <property type="nucleotide sequence ID" value="NZ_QOHO01000079.1"/>
</dbReference>
<keyword evidence="1" id="KW-0472">Membrane</keyword>
<feature type="transmembrane region" description="Helical" evidence="1">
    <location>
        <begin position="9"/>
        <end position="28"/>
    </location>
</feature>
<sequence length="281" mass="31317">MKSSALKKIVIVILAVLAAILLAGYLLISGAIKKNRVQPMDFTQDLNLKKPDPVKEQPSVLFLGNSMTYYNDLPSVFTQLSQSGGYMPEVYELTEGSYRLEYFADREDEVGSQVYDALENYTWDYVILQEQSGIATMGEDVMYPAARTLDTMIRQAQGEPVFLMTWAFKEGISIDFLPGLKYKESRAEMQTKIAGHYIDIAKELDALLAPAGIAFMRCASQFPEIELWDEDENHPSPAGTYLSACVLYKVLYDQSPEGLEYSGDLDPQTAGKLQLIAAGIE</sequence>
<name>A0A3E2N6D0_9FIRM</name>
<dbReference type="SUPFAM" id="SSF52266">
    <property type="entry name" value="SGNH hydrolase"/>
    <property type="match status" value="1"/>
</dbReference>
<evidence type="ECO:0008006" key="4">
    <source>
        <dbReference type="Google" id="ProtNLM"/>
    </source>
</evidence>
<evidence type="ECO:0000256" key="1">
    <source>
        <dbReference type="SAM" id="Phobius"/>
    </source>
</evidence>
<dbReference type="Gene3D" id="3.40.50.1110">
    <property type="entry name" value="SGNH hydrolase"/>
    <property type="match status" value="1"/>
</dbReference>
<dbReference type="OrthoDB" id="7443339at2"/>
<proteinExistence type="predicted"/>
<dbReference type="AlphaFoldDB" id="A0A3E2N6D0"/>
<keyword evidence="1" id="KW-0812">Transmembrane</keyword>
<protein>
    <recommendedName>
        <fullName evidence="4">DUF4886 domain-containing protein</fullName>
    </recommendedName>
</protein>
<gene>
    <name evidence="2" type="ORF">DS742_23130</name>
</gene>
<dbReference type="EMBL" id="QOHO01000079">
    <property type="protein sequence ID" value="RFZ76550.1"/>
    <property type="molecule type" value="Genomic_DNA"/>
</dbReference>
<organism evidence="2 3">
    <name type="scientific">Lacrimispora amygdalina</name>
    <dbReference type="NCBI Taxonomy" id="253257"/>
    <lineage>
        <taxon>Bacteria</taxon>
        <taxon>Bacillati</taxon>
        <taxon>Bacillota</taxon>
        <taxon>Clostridia</taxon>
        <taxon>Lachnospirales</taxon>
        <taxon>Lachnospiraceae</taxon>
        <taxon>Lacrimispora</taxon>
    </lineage>
</organism>
<comment type="caution">
    <text evidence="2">The sequence shown here is derived from an EMBL/GenBank/DDBJ whole genome shotgun (WGS) entry which is preliminary data.</text>
</comment>
<dbReference type="Proteomes" id="UP000260680">
    <property type="component" value="Unassembled WGS sequence"/>
</dbReference>
<accession>A0A3E2N6D0</accession>